<keyword evidence="2" id="KW-0472">Membrane</keyword>
<evidence type="ECO:0000256" key="1">
    <source>
        <dbReference type="SAM" id="MobiDB-lite"/>
    </source>
</evidence>
<keyword evidence="2" id="KW-1133">Transmembrane helix</keyword>
<protein>
    <recommendedName>
        <fullName evidence="3">DUF1707 domain-containing protein</fullName>
    </recommendedName>
</protein>
<evidence type="ECO:0000259" key="3">
    <source>
        <dbReference type="Pfam" id="PF08044"/>
    </source>
</evidence>
<organism evidence="4">
    <name type="scientific">uncultured Friedmanniella sp</name>
    <dbReference type="NCBI Taxonomy" id="335381"/>
    <lineage>
        <taxon>Bacteria</taxon>
        <taxon>Bacillati</taxon>
        <taxon>Actinomycetota</taxon>
        <taxon>Actinomycetes</taxon>
        <taxon>Propionibacteriales</taxon>
        <taxon>Nocardioidaceae</taxon>
        <taxon>Friedmanniella</taxon>
        <taxon>environmental samples</taxon>
    </lineage>
</organism>
<proteinExistence type="predicted"/>
<keyword evidence="2" id="KW-0812">Transmembrane</keyword>
<dbReference type="Pfam" id="PF08044">
    <property type="entry name" value="DUF1707"/>
    <property type="match status" value="1"/>
</dbReference>
<feature type="domain" description="DUF1707" evidence="3">
    <location>
        <begin position="24"/>
        <end position="72"/>
    </location>
</feature>
<feature type="transmembrane region" description="Helical" evidence="2">
    <location>
        <begin position="102"/>
        <end position="124"/>
    </location>
</feature>
<name>A0A6J4KLZ9_9ACTN</name>
<dbReference type="InterPro" id="IPR012551">
    <property type="entry name" value="DUF1707_SHOCT-like"/>
</dbReference>
<reference evidence="4" key="1">
    <citation type="submission" date="2020-02" db="EMBL/GenBank/DDBJ databases">
        <authorList>
            <person name="Meier V. D."/>
        </authorList>
    </citation>
    <scope>NUCLEOTIDE SEQUENCE</scope>
    <source>
        <strain evidence="4">AVDCRST_MAG61</strain>
    </source>
</reference>
<feature type="region of interest" description="Disordered" evidence="1">
    <location>
        <begin position="1"/>
        <end position="25"/>
    </location>
</feature>
<sequence>MGAVSSDLPISSPYRSTPAAPVDEDERNRLSFRLNAAFEAGTLDADDYRARLDQLFAARTLGELVPVVSGLPPLPTHASPALVESTGGRPGELAPARSAHRLTLVAVAGVAGGVLLVVLLLLLLL</sequence>
<dbReference type="AlphaFoldDB" id="A0A6J4KLZ9"/>
<gene>
    <name evidence="4" type="ORF">AVDCRST_MAG61-1565</name>
</gene>
<accession>A0A6J4KLZ9</accession>
<evidence type="ECO:0000313" key="4">
    <source>
        <dbReference type="EMBL" id="CAA9308848.1"/>
    </source>
</evidence>
<dbReference type="EMBL" id="CADCTT010000219">
    <property type="protein sequence ID" value="CAA9308848.1"/>
    <property type="molecule type" value="Genomic_DNA"/>
</dbReference>
<evidence type="ECO:0000256" key="2">
    <source>
        <dbReference type="SAM" id="Phobius"/>
    </source>
</evidence>